<reference evidence="2" key="1">
    <citation type="submission" date="2016-11" db="EMBL/GenBank/DDBJ databases">
        <authorList>
            <person name="Varghese N."/>
            <person name="Submissions S."/>
        </authorList>
    </citation>
    <scope>NUCLEOTIDE SEQUENCE [LARGE SCALE GENOMIC DNA]</scope>
    <source>
        <strain evidence="2">GAS401</strain>
    </source>
</reference>
<dbReference type="RefSeq" id="WP_156898395.1">
    <property type="nucleotide sequence ID" value="NZ_LT670849.1"/>
</dbReference>
<organism evidence="1 2">
    <name type="scientific">Bradyrhizobium erythrophlei</name>
    <dbReference type="NCBI Taxonomy" id="1437360"/>
    <lineage>
        <taxon>Bacteria</taxon>
        <taxon>Pseudomonadati</taxon>
        <taxon>Pseudomonadota</taxon>
        <taxon>Alphaproteobacteria</taxon>
        <taxon>Hyphomicrobiales</taxon>
        <taxon>Nitrobacteraceae</taxon>
        <taxon>Bradyrhizobium</taxon>
    </lineage>
</organism>
<evidence type="ECO:0000313" key="2">
    <source>
        <dbReference type="Proteomes" id="UP000184096"/>
    </source>
</evidence>
<dbReference type="EMBL" id="LT670849">
    <property type="protein sequence ID" value="SHN66547.1"/>
    <property type="molecule type" value="Genomic_DNA"/>
</dbReference>
<proteinExistence type="predicted"/>
<dbReference type="OrthoDB" id="8449857at2"/>
<gene>
    <name evidence="1" type="ORF">SAMN05444170_0982</name>
</gene>
<accession>A0A1M7T7A2</accession>
<dbReference type="AlphaFoldDB" id="A0A1M7T7A2"/>
<evidence type="ECO:0000313" key="1">
    <source>
        <dbReference type="EMBL" id="SHN66547.1"/>
    </source>
</evidence>
<dbReference type="Proteomes" id="UP000184096">
    <property type="component" value="Chromosome I"/>
</dbReference>
<keyword evidence="2" id="KW-1185">Reference proteome</keyword>
<protein>
    <submittedName>
        <fullName evidence="1">Uncharacterized protein</fullName>
    </submittedName>
</protein>
<name>A0A1M7T7A2_9BRAD</name>
<sequence length="110" mass="11919">MAQADNPSTTSPSRFHNVSDVALADLLGQADALLKGAEAECKLLKDEFKNRGLVEVSGDRFTVTATEQIAGRLDSKAVKEYLGESYRRFETAVVSTVIRIKAVQRFASAA</sequence>